<evidence type="ECO:0000313" key="3">
    <source>
        <dbReference type="Proteomes" id="UP000663760"/>
    </source>
</evidence>
<sequence length="48" mass="4926">MGGLTQDVRDALGRINGRGRGGTCSRNGGAATGWAEGRKLPREGKGAR</sequence>
<organism evidence="2 3">
    <name type="scientific">Spirodela intermedia</name>
    <name type="common">Intermediate duckweed</name>
    <dbReference type="NCBI Taxonomy" id="51605"/>
    <lineage>
        <taxon>Eukaryota</taxon>
        <taxon>Viridiplantae</taxon>
        <taxon>Streptophyta</taxon>
        <taxon>Embryophyta</taxon>
        <taxon>Tracheophyta</taxon>
        <taxon>Spermatophyta</taxon>
        <taxon>Magnoliopsida</taxon>
        <taxon>Liliopsida</taxon>
        <taxon>Araceae</taxon>
        <taxon>Lemnoideae</taxon>
        <taxon>Spirodela</taxon>
    </lineage>
</organism>
<dbReference type="Proteomes" id="UP000663760">
    <property type="component" value="Chromosome 6"/>
</dbReference>
<evidence type="ECO:0000256" key="1">
    <source>
        <dbReference type="SAM" id="MobiDB-lite"/>
    </source>
</evidence>
<gene>
    <name evidence="2" type="ORF">SI8410_06009271</name>
</gene>
<accession>A0A7I8KMT4</accession>
<reference evidence="2" key="1">
    <citation type="submission" date="2020-02" db="EMBL/GenBank/DDBJ databases">
        <authorList>
            <person name="Scholz U."/>
            <person name="Mascher M."/>
            <person name="Fiebig A."/>
        </authorList>
    </citation>
    <scope>NUCLEOTIDE SEQUENCE</scope>
</reference>
<protein>
    <submittedName>
        <fullName evidence="2">Uncharacterized protein</fullName>
    </submittedName>
</protein>
<feature type="region of interest" description="Disordered" evidence="1">
    <location>
        <begin position="1"/>
        <end position="48"/>
    </location>
</feature>
<keyword evidence="3" id="KW-1185">Reference proteome</keyword>
<evidence type="ECO:0000313" key="2">
    <source>
        <dbReference type="EMBL" id="CAA7398606.1"/>
    </source>
</evidence>
<feature type="compositionally biased region" description="Basic and acidic residues" evidence="1">
    <location>
        <begin position="36"/>
        <end position="48"/>
    </location>
</feature>
<name>A0A7I8KMT4_SPIIN</name>
<dbReference type="AlphaFoldDB" id="A0A7I8KMT4"/>
<dbReference type="EMBL" id="LR746269">
    <property type="protein sequence ID" value="CAA7398606.1"/>
    <property type="molecule type" value="Genomic_DNA"/>
</dbReference>
<proteinExistence type="predicted"/>